<evidence type="ECO:0000313" key="3">
    <source>
        <dbReference type="RefSeq" id="XP_026674111.1"/>
    </source>
</evidence>
<protein>
    <submittedName>
        <fullName evidence="3">Uncharacterized protein LOC113465040</fullName>
    </submittedName>
</protein>
<feature type="region of interest" description="Disordered" evidence="1">
    <location>
        <begin position="1"/>
        <end position="22"/>
    </location>
</feature>
<feature type="region of interest" description="Disordered" evidence="1">
    <location>
        <begin position="103"/>
        <end position="125"/>
    </location>
</feature>
<reference evidence="3" key="1">
    <citation type="submission" date="2025-08" db="UniProtKB">
        <authorList>
            <consortium name="RefSeq"/>
        </authorList>
    </citation>
    <scope>IDENTIFICATION</scope>
    <source>
        <tissue evidence="3">Whole body</tissue>
    </source>
</reference>
<accession>A0AAJ7SA12</accession>
<evidence type="ECO:0000313" key="2">
    <source>
        <dbReference type="Proteomes" id="UP000694925"/>
    </source>
</evidence>
<evidence type="ECO:0000256" key="1">
    <source>
        <dbReference type="SAM" id="MobiDB-lite"/>
    </source>
</evidence>
<organism evidence="2 3">
    <name type="scientific">Ceratina calcarata</name>
    <dbReference type="NCBI Taxonomy" id="156304"/>
    <lineage>
        <taxon>Eukaryota</taxon>
        <taxon>Metazoa</taxon>
        <taxon>Ecdysozoa</taxon>
        <taxon>Arthropoda</taxon>
        <taxon>Hexapoda</taxon>
        <taxon>Insecta</taxon>
        <taxon>Pterygota</taxon>
        <taxon>Neoptera</taxon>
        <taxon>Endopterygota</taxon>
        <taxon>Hymenoptera</taxon>
        <taxon>Apocrita</taxon>
        <taxon>Aculeata</taxon>
        <taxon>Apoidea</taxon>
        <taxon>Anthophila</taxon>
        <taxon>Apidae</taxon>
        <taxon>Ceratina</taxon>
        <taxon>Zadontomerus</taxon>
    </lineage>
</organism>
<dbReference type="Proteomes" id="UP000694925">
    <property type="component" value="Unplaced"/>
</dbReference>
<dbReference type="GeneID" id="113465040"/>
<gene>
    <name evidence="3" type="primary">LOC113465040</name>
</gene>
<proteinExistence type="predicted"/>
<dbReference type="KEGG" id="ccal:113465040"/>
<keyword evidence="2" id="KW-1185">Reference proteome</keyword>
<dbReference type="AlphaFoldDB" id="A0AAJ7SA12"/>
<dbReference type="RefSeq" id="XP_026674111.1">
    <property type="nucleotide sequence ID" value="XM_026818310.1"/>
</dbReference>
<sequence length="125" mass="13830">MLHPSPPLTYGDAPASVLTSRPSDSATDLLGKFYPGNEMCGALHFSIETQLKNTGLVKSSCASHTNEGKGEEDLNWNVWRNKRRSERLRGAAEIHTYVNRVLRNEKHGAEDEGGTYERTDGRTNG</sequence>
<name>A0AAJ7SA12_9HYME</name>